<organism evidence="2 3">
    <name type="scientific">Novosphingobium fuchskuhlense</name>
    <dbReference type="NCBI Taxonomy" id="1117702"/>
    <lineage>
        <taxon>Bacteria</taxon>
        <taxon>Pseudomonadati</taxon>
        <taxon>Pseudomonadota</taxon>
        <taxon>Alphaproteobacteria</taxon>
        <taxon>Sphingomonadales</taxon>
        <taxon>Sphingomonadaceae</taxon>
        <taxon>Novosphingobium</taxon>
    </lineage>
</organism>
<dbReference type="Proteomes" id="UP000058012">
    <property type="component" value="Unassembled WGS sequence"/>
</dbReference>
<dbReference type="OrthoDB" id="9801785at2"/>
<evidence type="ECO:0000313" key="2">
    <source>
        <dbReference type="EMBL" id="KUR73699.1"/>
    </source>
</evidence>
<dbReference type="STRING" id="1117702.AQZ52_01650"/>
<comment type="caution">
    <text evidence="2">The sequence shown here is derived from an EMBL/GenBank/DDBJ whole genome shotgun (WGS) entry which is preliminary data.</text>
</comment>
<dbReference type="Gene3D" id="3.40.50.720">
    <property type="entry name" value="NAD(P)-binding Rossmann-like Domain"/>
    <property type="match status" value="1"/>
</dbReference>
<proteinExistence type="predicted"/>
<name>A0A124JWU6_9SPHN</name>
<reference evidence="2 3" key="1">
    <citation type="submission" date="2015-10" db="EMBL/GenBank/DDBJ databases">
        <title>Draft genome sequence of Novosphingobium fuchskuhlense DSM 25065 isolated from a surface water sample of the southwest basin of Lake Grosse Fuchskuhle.</title>
        <authorList>
            <person name="Ruckert C."/>
            <person name="Winkler A."/>
            <person name="Glaeser J."/>
            <person name="Grossart H.-P."/>
            <person name="Kalinowski J."/>
            <person name="Glaeser S."/>
        </authorList>
    </citation>
    <scope>NUCLEOTIDE SEQUENCE [LARGE SCALE GENOMIC DNA]</scope>
    <source>
        <strain evidence="2 3">FNE08-7</strain>
    </source>
</reference>
<accession>A0A124JWU6</accession>
<dbReference type="InterPro" id="IPR050177">
    <property type="entry name" value="Lipid_A_modif_metabolic_enz"/>
</dbReference>
<dbReference type="RefSeq" id="WP_067906215.1">
    <property type="nucleotide sequence ID" value="NZ_KQ954244.1"/>
</dbReference>
<dbReference type="InterPro" id="IPR036291">
    <property type="entry name" value="NAD(P)-bd_dom_sf"/>
</dbReference>
<dbReference type="Pfam" id="PF01370">
    <property type="entry name" value="Epimerase"/>
    <property type="match status" value="1"/>
</dbReference>
<keyword evidence="3" id="KW-1185">Reference proteome</keyword>
<dbReference type="CDD" id="cd08946">
    <property type="entry name" value="SDR_e"/>
    <property type="match status" value="1"/>
</dbReference>
<dbReference type="SUPFAM" id="SSF51735">
    <property type="entry name" value="NAD(P)-binding Rossmann-fold domains"/>
    <property type="match status" value="1"/>
</dbReference>
<evidence type="ECO:0000313" key="3">
    <source>
        <dbReference type="Proteomes" id="UP000058012"/>
    </source>
</evidence>
<dbReference type="InterPro" id="IPR001509">
    <property type="entry name" value="Epimerase_deHydtase"/>
</dbReference>
<sequence length="328" mass="36931">MVRQALVIGGSGFIGMHTLRALQRDGRYSRVISLDISEPVEQLDGVEYRIHDCRQPIPAELADPDTEIYNLPALRTFPGHPDAEYFETNYGTTERIIELAEAAGVRTIIFTSTMSVYATGDEPKTEDSPIDPGNAYGASKVKGEALHRQWLAGAPDRRLVICRPAVIFGYRDNGNFTRLANALRSRYFVFVGRSDTIKSAGYVTDLADTFLFALDRMTETGAREILYNFAYPERLTIRRIVDAFCLVGGYPRVRLVLPPWLLNAAALPFEALNAIGIKNPIHRKRLKKLYESTNIVPRWLEENGFPFRTDIVSALEEWKAESPDARFV</sequence>
<dbReference type="EMBL" id="LLZS01000001">
    <property type="protein sequence ID" value="KUR73699.1"/>
    <property type="molecule type" value="Genomic_DNA"/>
</dbReference>
<dbReference type="AlphaFoldDB" id="A0A124JWU6"/>
<gene>
    <name evidence="2" type="ORF">AQZ52_01650</name>
</gene>
<evidence type="ECO:0000259" key="1">
    <source>
        <dbReference type="Pfam" id="PF01370"/>
    </source>
</evidence>
<protein>
    <recommendedName>
        <fullName evidence="1">NAD-dependent epimerase/dehydratase domain-containing protein</fullName>
    </recommendedName>
</protein>
<feature type="domain" description="NAD-dependent epimerase/dehydratase" evidence="1">
    <location>
        <begin position="5"/>
        <end position="221"/>
    </location>
</feature>
<dbReference type="PANTHER" id="PTHR43245">
    <property type="entry name" value="BIFUNCTIONAL POLYMYXIN RESISTANCE PROTEIN ARNA"/>
    <property type="match status" value="1"/>
</dbReference>